<dbReference type="EMBL" id="VANS01000007">
    <property type="protein sequence ID" value="TMM49552.1"/>
    <property type="molecule type" value="Genomic_DNA"/>
</dbReference>
<sequence length="419" mass="45228">MKIVFVNRYFHPDQSATSRMVSNLAFMLAAEGYKVAALSGQGRRDGAPELSPVRECIQGVDVVRVPSTGFDRNHLLGRLVDDVLFHVLTAFRLALITRRGDICVVCTDPPLHSVSAAPAIALRGGRMVNWVMDLFPEVAIELGLVGRRGIATRVALALRDASLRAAALIVCPIGAMKDRLAAQGCDPARLAVVRHWSDENEIAPVARADNALRREWGFGDELVVGYSGNFGRAHDFTTLIDAAQALATARDIKFLLIGDGARRASVEAEVARRSLDNVIFKPLQPRDVLSQSMCAADVHVVSLLPKLESCIVPSKFYGVLAAGRPTLFIGDCRGEVARVADTAECGASIEIGDAPGLVEQILLLRDDVALREGMGHRARRLFMAEYRGCRGLSEWRSVIAMLTDGRDAAPASSGARPVS</sequence>
<feature type="domain" description="Glycosyltransferase subfamily 4-like N-terminal" evidence="1">
    <location>
        <begin position="18"/>
        <end position="194"/>
    </location>
</feature>
<dbReference type="Proteomes" id="UP000309550">
    <property type="component" value="Unassembled WGS sequence"/>
</dbReference>
<dbReference type="OrthoDB" id="185319at2"/>
<dbReference type="AlphaFoldDB" id="A0A5S3P860"/>
<evidence type="ECO:0000313" key="3">
    <source>
        <dbReference type="Proteomes" id="UP000309550"/>
    </source>
</evidence>
<reference evidence="2 3" key="1">
    <citation type="submission" date="2019-05" db="EMBL/GenBank/DDBJ databases">
        <title>Sulfitobacter sabulilitoris sp. nov., isolated from a marine sand.</title>
        <authorList>
            <person name="Yoon J.-H."/>
        </authorList>
    </citation>
    <scope>NUCLEOTIDE SEQUENCE [LARGE SCALE GENOMIC DNA]</scope>
    <source>
        <strain evidence="2 3">HSMS-29</strain>
    </source>
</reference>
<keyword evidence="2" id="KW-0808">Transferase</keyword>
<comment type="caution">
    <text evidence="2">The sequence shown here is derived from an EMBL/GenBank/DDBJ whole genome shotgun (WGS) entry which is preliminary data.</text>
</comment>
<dbReference type="Gene3D" id="3.40.50.2000">
    <property type="entry name" value="Glycogen Phosphorylase B"/>
    <property type="match status" value="2"/>
</dbReference>
<organism evidence="2 3">
    <name type="scientific">Sulfitobacter sabulilitoris</name>
    <dbReference type="NCBI Taxonomy" id="2562655"/>
    <lineage>
        <taxon>Bacteria</taxon>
        <taxon>Pseudomonadati</taxon>
        <taxon>Pseudomonadota</taxon>
        <taxon>Alphaproteobacteria</taxon>
        <taxon>Rhodobacterales</taxon>
        <taxon>Roseobacteraceae</taxon>
        <taxon>Sulfitobacter</taxon>
    </lineage>
</organism>
<proteinExistence type="predicted"/>
<dbReference type="CDD" id="cd03794">
    <property type="entry name" value="GT4_WbuB-like"/>
    <property type="match status" value="1"/>
</dbReference>
<evidence type="ECO:0000259" key="1">
    <source>
        <dbReference type="Pfam" id="PF13579"/>
    </source>
</evidence>
<dbReference type="SUPFAM" id="SSF53756">
    <property type="entry name" value="UDP-Glycosyltransferase/glycogen phosphorylase"/>
    <property type="match status" value="1"/>
</dbReference>
<dbReference type="Pfam" id="PF13579">
    <property type="entry name" value="Glyco_trans_4_4"/>
    <property type="match status" value="1"/>
</dbReference>
<evidence type="ECO:0000313" key="2">
    <source>
        <dbReference type="EMBL" id="TMM49552.1"/>
    </source>
</evidence>
<dbReference type="PANTHER" id="PTHR12526">
    <property type="entry name" value="GLYCOSYLTRANSFERASE"/>
    <property type="match status" value="1"/>
</dbReference>
<name>A0A5S3P860_9RHOB</name>
<dbReference type="InterPro" id="IPR028098">
    <property type="entry name" value="Glyco_trans_4-like_N"/>
</dbReference>
<gene>
    <name evidence="2" type="ORF">FDT80_17525</name>
</gene>
<keyword evidence="3" id="KW-1185">Reference proteome</keyword>
<protein>
    <submittedName>
        <fullName evidence="2">Glycosyltransferase family 4 protein</fullName>
    </submittedName>
</protein>
<accession>A0A5S3P860</accession>
<dbReference type="Pfam" id="PF13692">
    <property type="entry name" value="Glyco_trans_1_4"/>
    <property type="match status" value="1"/>
</dbReference>
<dbReference type="GO" id="GO:0016757">
    <property type="term" value="F:glycosyltransferase activity"/>
    <property type="evidence" value="ECO:0007669"/>
    <property type="project" value="UniProtKB-ARBA"/>
</dbReference>
<dbReference type="RefSeq" id="WP_138663635.1">
    <property type="nucleotide sequence ID" value="NZ_VANS01000007.1"/>
</dbReference>